<dbReference type="Proteomes" id="UP001345219">
    <property type="component" value="Chromosome 3"/>
</dbReference>
<dbReference type="AlphaFoldDB" id="A0AAN7QHG9"/>
<gene>
    <name evidence="7" type="ORF">SAY87_003277</name>
</gene>
<dbReference type="PANTHER" id="PTHR46412:SF3">
    <property type="entry name" value="TRANSCRIPTION FACTOR BIM1"/>
    <property type="match status" value="1"/>
</dbReference>
<evidence type="ECO:0000256" key="2">
    <source>
        <dbReference type="ARBA" id="ARBA00023015"/>
    </source>
</evidence>
<dbReference type="GO" id="GO:0006351">
    <property type="term" value="P:DNA-templated transcription"/>
    <property type="evidence" value="ECO:0007669"/>
    <property type="project" value="InterPro"/>
</dbReference>
<dbReference type="GO" id="GO:0005634">
    <property type="term" value="C:nucleus"/>
    <property type="evidence" value="ECO:0007669"/>
    <property type="project" value="UniProtKB-SubCell"/>
</dbReference>
<feature type="region of interest" description="Disordered" evidence="5">
    <location>
        <begin position="77"/>
        <end position="101"/>
    </location>
</feature>
<feature type="region of interest" description="Disordered" evidence="5">
    <location>
        <begin position="453"/>
        <end position="495"/>
    </location>
</feature>
<feature type="compositionally biased region" description="Low complexity" evidence="5">
    <location>
        <begin position="144"/>
        <end position="158"/>
    </location>
</feature>
<evidence type="ECO:0000256" key="5">
    <source>
        <dbReference type="SAM" id="MobiDB-lite"/>
    </source>
</evidence>
<accession>A0AAN7QHG9</accession>
<feature type="compositionally biased region" description="Basic and acidic residues" evidence="5">
    <location>
        <begin position="223"/>
        <end position="233"/>
    </location>
</feature>
<evidence type="ECO:0000256" key="4">
    <source>
        <dbReference type="ARBA" id="ARBA00023242"/>
    </source>
</evidence>
<dbReference type="GO" id="GO:0003700">
    <property type="term" value="F:DNA-binding transcription factor activity"/>
    <property type="evidence" value="ECO:0007669"/>
    <property type="project" value="InterPro"/>
</dbReference>
<dbReference type="PROSITE" id="PS50888">
    <property type="entry name" value="BHLH"/>
    <property type="match status" value="1"/>
</dbReference>
<evidence type="ECO:0000256" key="1">
    <source>
        <dbReference type="ARBA" id="ARBA00004123"/>
    </source>
</evidence>
<dbReference type="InterPro" id="IPR011598">
    <property type="entry name" value="bHLH_dom"/>
</dbReference>
<feature type="region of interest" description="Disordered" evidence="5">
    <location>
        <begin position="214"/>
        <end position="233"/>
    </location>
</feature>
<proteinExistence type="predicted"/>
<keyword evidence="8" id="KW-1185">Reference proteome</keyword>
<dbReference type="EMBL" id="JAXIOK010000006">
    <property type="protein sequence ID" value="KAK4768136.1"/>
    <property type="molecule type" value="Genomic_DNA"/>
</dbReference>
<comment type="caution">
    <text evidence="7">The sequence shown here is derived from an EMBL/GenBank/DDBJ whole genome shotgun (WGS) entry which is preliminary data.</text>
</comment>
<keyword evidence="2" id="KW-0805">Transcription regulation</keyword>
<sequence length="495" mass="54243">MMELPHSRPIGGEENFLKTHDFLGKTSAREEVSGGMSSAEKLSPSSKEHLLPGRIGTYSISHISHFDDKVQKPEAPVLSVTQSSNTTDRNNDNSNCSSYSNSGFTLWEESTARKVETERENLQVAIVKDSGVKLGHWTTTERPSQSSSINHHLSSASSLQPSGQKKQSFMDMIKSAAKAVSIQEEELGDEEDFVVEKETSLAPGDLRVKINDQKANTPRSKHSVTEQRRRSQISDRFQKLRALLPQNEQKRDKASSLLEVIEYIQILQEKVQKYEGPCPAERMMTWQRSGQTPVEAHTDHSRVVNGGGGTLVFAKKVAENNMSNVHDTRTSTLPLFQAAHPLDSVMATKGATFPVSLQPDILMPVRTSVVTQPSPVVGPDMESKALQPQSHKAQSKPWLEESTSLNDKLAIKGGTISISSAYSRGLLDTLTETLRSSGVDLSQASISVQIELGKKAKPSTDQADSDTTCSSKGVTRPRASLFISNQALKKHKTGK</sequence>
<feature type="compositionally biased region" description="Polar residues" evidence="5">
    <location>
        <begin position="459"/>
        <end position="473"/>
    </location>
</feature>
<reference evidence="7 8" key="1">
    <citation type="journal article" date="2023" name="Hortic Res">
        <title>Pangenome of water caltrop reveals structural variations and asymmetric subgenome divergence after allopolyploidization.</title>
        <authorList>
            <person name="Zhang X."/>
            <person name="Chen Y."/>
            <person name="Wang L."/>
            <person name="Yuan Y."/>
            <person name="Fang M."/>
            <person name="Shi L."/>
            <person name="Lu R."/>
            <person name="Comes H.P."/>
            <person name="Ma Y."/>
            <person name="Chen Y."/>
            <person name="Huang G."/>
            <person name="Zhou Y."/>
            <person name="Zheng Z."/>
            <person name="Qiu Y."/>
        </authorList>
    </citation>
    <scope>NUCLEOTIDE SEQUENCE [LARGE SCALE GENOMIC DNA]</scope>
    <source>
        <tissue evidence="7">Roots</tissue>
    </source>
</reference>
<evidence type="ECO:0000313" key="8">
    <source>
        <dbReference type="Proteomes" id="UP001345219"/>
    </source>
</evidence>
<dbReference type="Pfam" id="PF00010">
    <property type="entry name" value="HLH"/>
    <property type="match status" value="1"/>
</dbReference>
<dbReference type="SMART" id="SM00353">
    <property type="entry name" value="HLH"/>
    <property type="match status" value="1"/>
</dbReference>
<feature type="region of interest" description="Disordered" evidence="5">
    <location>
        <begin position="138"/>
        <end position="166"/>
    </location>
</feature>
<dbReference type="SUPFAM" id="SSF47459">
    <property type="entry name" value="HLH, helix-loop-helix DNA-binding domain"/>
    <property type="match status" value="1"/>
</dbReference>
<dbReference type="Gene3D" id="4.10.280.10">
    <property type="entry name" value="Helix-loop-helix DNA-binding domain"/>
    <property type="match status" value="1"/>
</dbReference>
<protein>
    <recommendedName>
        <fullName evidence="6">BHLH domain-containing protein</fullName>
    </recommendedName>
</protein>
<name>A0AAN7QHG9_9MYRT</name>
<organism evidence="7 8">
    <name type="scientific">Trapa incisa</name>
    <dbReference type="NCBI Taxonomy" id="236973"/>
    <lineage>
        <taxon>Eukaryota</taxon>
        <taxon>Viridiplantae</taxon>
        <taxon>Streptophyta</taxon>
        <taxon>Embryophyta</taxon>
        <taxon>Tracheophyta</taxon>
        <taxon>Spermatophyta</taxon>
        <taxon>Magnoliopsida</taxon>
        <taxon>eudicotyledons</taxon>
        <taxon>Gunneridae</taxon>
        <taxon>Pentapetalae</taxon>
        <taxon>rosids</taxon>
        <taxon>malvids</taxon>
        <taxon>Myrtales</taxon>
        <taxon>Lythraceae</taxon>
        <taxon>Trapa</taxon>
    </lineage>
</organism>
<dbReference type="PANTHER" id="PTHR46412">
    <property type="entry name" value="BES1-INTERACTING MYC-LIKE PROTEIN"/>
    <property type="match status" value="1"/>
</dbReference>
<keyword evidence="4" id="KW-0539">Nucleus</keyword>
<feature type="compositionally biased region" description="Low complexity" evidence="5">
    <location>
        <begin position="83"/>
        <end position="101"/>
    </location>
</feature>
<comment type="subcellular location">
    <subcellularLocation>
        <location evidence="1">Nucleus</location>
    </subcellularLocation>
</comment>
<dbReference type="GO" id="GO:0046983">
    <property type="term" value="F:protein dimerization activity"/>
    <property type="evidence" value="ECO:0007669"/>
    <property type="project" value="InterPro"/>
</dbReference>
<feature type="domain" description="BHLH" evidence="6">
    <location>
        <begin position="217"/>
        <end position="267"/>
    </location>
</feature>
<dbReference type="InterPro" id="IPR036638">
    <property type="entry name" value="HLH_DNA-bd_sf"/>
</dbReference>
<dbReference type="InterPro" id="IPR044295">
    <property type="entry name" value="BIM1/2/3"/>
</dbReference>
<evidence type="ECO:0000256" key="3">
    <source>
        <dbReference type="ARBA" id="ARBA00023163"/>
    </source>
</evidence>
<keyword evidence="3" id="KW-0804">Transcription</keyword>
<evidence type="ECO:0000259" key="6">
    <source>
        <dbReference type="PROSITE" id="PS50888"/>
    </source>
</evidence>
<feature type="region of interest" description="Disordered" evidence="5">
    <location>
        <begin position="376"/>
        <end position="401"/>
    </location>
</feature>
<evidence type="ECO:0000313" key="7">
    <source>
        <dbReference type="EMBL" id="KAK4768136.1"/>
    </source>
</evidence>